<evidence type="ECO:0000259" key="2">
    <source>
        <dbReference type="PROSITE" id="PS51471"/>
    </source>
</evidence>
<evidence type="ECO:0000313" key="4">
    <source>
        <dbReference type="Proteomes" id="UP000276133"/>
    </source>
</evidence>
<dbReference type="GO" id="GO:0016491">
    <property type="term" value="F:oxidoreductase activity"/>
    <property type="evidence" value="ECO:0007669"/>
    <property type="project" value="UniProtKB-KW"/>
</dbReference>
<feature type="domain" description="Fe2OG dioxygenase" evidence="2">
    <location>
        <begin position="174"/>
        <end position="281"/>
    </location>
</feature>
<reference evidence="3 4" key="1">
    <citation type="journal article" date="2018" name="Sci. Rep.">
        <title>Genomic signatures of local adaptation to the degree of environmental predictability in rotifers.</title>
        <authorList>
            <person name="Franch-Gras L."/>
            <person name="Hahn C."/>
            <person name="Garcia-Roger E.M."/>
            <person name="Carmona M.J."/>
            <person name="Serra M."/>
            <person name="Gomez A."/>
        </authorList>
    </citation>
    <scope>NUCLEOTIDE SEQUENCE [LARGE SCALE GENOMIC DNA]</scope>
    <source>
        <strain evidence="3">HYR1</strain>
    </source>
</reference>
<dbReference type="Pfam" id="PF14226">
    <property type="entry name" value="DIOX_N"/>
    <property type="match status" value="1"/>
</dbReference>
<dbReference type="SUPFAM" id="SSF51197">
    <property type="entry name" value="Clavaminate synthase-like"/>
    <property type="match status" value="1"/>
</dbReference>
<dbReference type="InterPro" id="IPR005123">
    <property type="entry name" value="Oxoglu/Fe-dep_dioxygenase_dom"/>
</dbReference>
<comment type="caution">
    <text evidence="3">The sequence shown here is derived from an EMBL/GenBank/DDBJ whole genome shotgun (WGS) entry which is preliminary data.</text>
</comment>
<evidence type="ECO:0000313" key="3">
    <source>
        <dbReference type="EMBL" id="RMZ99805.1"/>
    </source>
</evidence>
<dbReference type="InterPro" id="IPR026992">
    <property type="entry name" value="DIOX_N"/>
</dbReference>
<dbReference type="STRING" id="10195.A0A3M7PKZ8"/>
<dbReference type="Gene3D" id="2.60.120.330">
    <property type="entry name" value="B-lactam Antibiotic, Isopenicillin N Synthase, Chain"/>
    <property type="match status" value="1"/>
</dbReference>
<sequence length="322" mass="36948">MNTDTIETIDITPLFGQDLSLKLQVADRISRICRRHGFFQITGHRIENLKSFTEQALRFFKTLSHEEKMQLASSRFNPNNANKYRGYFPATVNGKEGFDIGNPFLTPDNQLVKSNVLFNELSVWPSEHLLPNFKDFFQNVYAQMTNLAKVLLKGFALAAGQDEHFFDDKIRVDDTMSTLRLNYYPFLENIEAVEVAEDGTRLGCETHRDGTLVTILYQPIEGLQVEDDVAGWIDVPPSESNFVINTGALMSRWTNGVFKAANHRVKFVNMERVSVPFFTEPYFYCPIESFTPKNSAQSLLNETVIYGNYLIESNKKFKEYQN</sequence>
<keyword evidence="1" id="KW-0408">Iron</keyword>
<dbReference type="PROSITE" id="PS51471">
    <property type="entry name" value="FE2OG_OXY"/>
    <property type="match status" value="1"/>
</dbReference>
<comment type="similarity">
    <text evidence="1">Belongs to the iron/ascorbate-dependent oxidoreductase family.</text>
</comment>
<dbReference type="InterPro" id="IPR044861">
    <property type="entry name" value="IPNS-like_FE2OG_OXY"/>
</dbReference>
<accession>A0A3M7PKZ8</accession>
<organism evidence="3 4">
    <name type="scientific">Brachionus plicatilis</name>
    <name type="common">Marine rotifer</name>
    <name type="synonym">Brachionus muelleri</name>
    <dbReference type="NCBI Taxonomy" id="10195"/>
    <lineage>
        <taxon>Eukaryota</taxon>
        <taxon>Metazoa</taxon>
        <taxon>Spiralia</taxon>
        <taxon>Gnathifera</taxon>
        <taxon>Rotifera</taxon>
        <taxon>Eurotatoria</taxon>
        <taxon>Monogononta</taxon>
        <taxon>Pseudotrocha</taxon>
        <taxon>Ploima</taxon>
        <taxon>Brachionidae</taxon>
        <taxon>Brachionus</taxon>
    </lineage>
</organism>
<dbReference type="EMBL" id="REGN01010040">
    <property type="protein sequence ID" value="RMZ99805.1"/>
    <property type="molecule type" value="Genomic_DNA"/>
</dbReference>
<keyword evidence="1" id="KW-0560">Oxidoreductase</keyword>
<keyword evidence="1" id="KW-0479">Metal-binding</keyword>
<dbReference type="OrthoDB" id="288590at2759"/>
<dbReference type="PRINTS" id="PR00682">
    <property type="entry name" value="IPNSYNTHASE"/>
</dbReference>
<evidence type="ECO:0000256" key="1">
    <source>
        <dbReference type="RuleBase" id="RU003682"/>
    </source>
</evidence>
<protein>
    <submittedName>
        <fullName evidence="3">Isopenicillin N synthase</fullName>
    </submittedName>
</protein>
<name>A0A3M7PKZ8_BRAPC</name>
<dbReference type="InterPro" id="IPR050231">
    <property type="entry name" value="Iron_ascorbate_oxido_reductase"/>
</dbReference>
<dbReference type="Pfam" id="PF03171">
    <property type="entry name" value="2OG-FeII_Oxy"/>
    <property type="match status" value="1"/>
</dbReference>
<keyword evidence="4" id="KW-1185">Reference proteome</keyword>
<proteinExistence type="inferred from homology"/>
<dbReference type="GO" id="GO:0046872">
    <property type="term" value="F:metal ion binding"/>
    <property type="evidence" value="ECO:0007669"/>
    <property type="project" value="UniProtKB-KW"/>
</dbReference>
<dbReference type="InterPro" id="IPR027443">
    <property type="entry name" value="IPNS-like_sf"/>
</dbReference>
<dbReference type="Proteomes" id="UP000276133">
    <property type="component" value="Unassembled WGS sequence"/>
</dbReference>
<dbReference type="PANTHER" id="PTHR47990">
    <property type="entry name" value="2-OXOGLUTARATE (2OG) AND FE(II)-DEPENDENT OXYGENASE SUPERFAMILY PROTEIN-RELATED"/>
    <property type="match status" value="1"/>
</dbReference>
<dbReference type="AlphaFoldDB" id="A0A3M7PKZ8"/>
<gene>
    <name evidence="3" type="ORF">BpHYR1_049594</name>
</gene>